<feature type="transmembrane region" description="Helical" evidence="1">
    <location>
        <begin position="38"/>
        <end position="55"/>
    </location>
</feature>
<gene>
    <name evidence="2" type="ORF">PX52LOC_02055</name>
</gene>
<dbReference type="RefSeq" id="WP_149109985.1">
    <property type="nucleotide sequence ID" value="NZ_CP042425.1"/>
</dbReference>
<keyword evidence="1" id="KW-0812">Transmembrane</keyword>
<dbReference type="EMBL" id="CP042425">
    <property type="protein sequence ID" value="QEL15145.1"/>
    <property type="molecule type" value="Genomic_DNA"/>
</dbReference>
<feature type="transmembrane region" description="Helical" evidence="1">
    <location>
        <begin position="176"/>
        <end position="193"/>
    </location>
</feature>
<keyword evidence="3" id="KW-1185">Reference proteome</keyword>
<evidence type="ECO:0000256" key="1">
    <source>
        <dbReference type="SAM" id="Phobius"/>
    </source>
</evidence>
<keyword evidence="1" id="KW-1133">Transmembrane helix</keyword>
<evidence type="ECO:0000313" key="2">
    <source>
        <dbReference type="EMBL" id="QEL15145.1"/>
    </source>
</evidence>
<accession>A0A5C1A9C9</accession>
<dbReference type="OrthoDB" id="290344at2"/>
<feature type="transmembrane region" description="Helical" evidence="1">
    <location>
        <begin position="205"/>
        <end position="225"/>
    </location>
</feature>
<dbReference type="AlphaFoldDB" id="A0A5C1A9C9"/>
<sequence length="322" mass="35364">MIGEVVESRPTGGLWAGFFVVLGLLFGIVFLVAPKKDGWPTVFLPFGIAAGIWLGRDRPTVFRIAEDHLQFEQPTEHMVRFEHLEGVVTSGDREASRTTIQLNHADGVTVIPDRLTVASHELLVFLESKWPRTRSPRIPASLHGYREDQVAKFGEDHIYTFAGRPKMIHRRRSYKGVYAMLGLAAAAVVMGVAGRVTQGNFDDAWMGGGLGVALFGLFIALILFLSGRSLQGDAQAHSGLVITPVGLALVQGDSKGKLRWDEVKAIEYPPVKRMGVTRTANSKHGIGLLVDGAYIVILDYYNRPAPVIYNILCDYWNGGRPA</sequence>
<proteinExistence type="predicted"/>
<reference evidence="3" key="1">
    <citation type="submission" date="2019-08" db="EMBL/GenBank/DDBJ databases">
        <title>Limnoglobus roseus gen. nov., sp. nov., a novel freshwater planctomycete with a giant genome from the family Gemmataceae.</title>
        <authorList>
            <person name="Kulichevskaya I.S."/>
            <person name="Naumoff D.G."/>
            <person name="Miroshnikov K."/>
            <person name="Ivanova A."/>
            <person name="Philippov D.A."/>
            <person name="Hakobyan A."/>
            <person name="Rijpstra I.C."/>
            <person name="Sinninghe Damste J.S."/>
            <person name="Liesack W."/>
            <person name="Dedysh S.N."/>
        </authorList>
    </citation>
    <scope>NUCLEOTIDE SEQUENCE [LARGE SCALE GENOMIC DNA]</scope>
    <source>
        <strain evidence="3">PX52</strain>
    </source>
</reference>
<name>A0A5C1A9C9_9BACT</name>
<evidence type="ECO:0000313" key="3">
    <source>
        <dbReference type="Proteomes" id="UP000324974"/>
    </source>
</evidence>
<keyword evidence="1" id="KW-0472">Membrane</keyword>
<dbReference type="KEGG" id="lrs:PX52LOC_02055"/>
<organism evidence="2 3">
    <name type="scientific">Limnoglobus roseus</name>
    <dbReference type="NCBI Taxonomy" id="2598579"/>
    <lineage>
        <taxon>Bacteria</taxon>
        <taxon>Pseudomonadati</taxon>
        <taxon>Planctomycetota</taxon>
        <taxon>Planctomycetia</taxon>
        <taxon>Gemmatales</taxon>
        <taxon>Gemmataceae</taxon>
        <taxon>Limnoglobus</taxon>
    </lineage>
</organism>
<feature type="transmembrane region" description="Helical" evidence="1">
    <location>
        <begin position="12"/>
        <end position="32"/>
    </location>
</feature>
<protein>
    <submittedName>
        <fullName evidence="2">Uncharacterized protein</fullName>
    </submittedName>
</protein>
<dbReference type="Proteomes" id="UP000324974">
    <property type="component" value="Chromosome"/>
</dbReference>